<feature type="transmembrane region" description="Helical" evidence="1">
    <location>
        <begin position="5"/>
        <end position="23"/>
    </location>
</feature>
<dbReference type="OrthoDB" id="2085884at2"/>
<dbReference type="GO" id="GO:0006814">
    <property type="term" value="P:sodium ion transport"/>
    <property type="evidence" value="ECO:0007669"/>
    <property type="project" value="InterPro"/>
</dbReference>
<dbReference type="EMBL" id="CYXO01000038">
    <property type="protein sequence ID" value="CUN28363.1"/>
    <property type="molecule type" value="Genomic_DNA"/>
</dbReference>
<keyword evidence="1" id="KW-1133">Transmembrane helix</keyword>
<proteinExistence type="predicted"/>
<protein>
    <submittedName>
        <fullName evidence="2">Na+-transporting methylmalonyl-CoA/oxaloacetate decarboxylase, beta subunit</fullName>
    </submittedName>
</protein>
<evidence type="ECO:0000313" key="2">
    <source>
        <dbReference type="EMBL" id="CUN28363.1"/>
    </source>
</evidence>
<evidence type="ECO:0000256" key="1">
    <source>
        <dbReference type="SAM" id="Phobius"/>
    </source>
</evidence>
<organism evidence="2 3">
    <name type="scientific">Dorea longicatena</name>
    <dbReference type="NCBI Taxonomy" id="88431"/>
    <lineage>
        <taxon>Bacteria</taxon>
        <taxon>Bacillati</taxon>
        <taxon>Bacillota</taxon>
        <taxon>Clostridia</taxon>
        <taxon>Lachnospirales</taxon>
        <taxon>Lachnospiraceae</taxon>
        <taxon>Dorea</taxon>
    </lineage>
</organism>
<dbReference type="Pfam" id="PF03977">
    <property type="entry name" value="OAD_beta"/>
    <property type="match status" value="1"/>
</dbReference>
<accession>A0A173VMF0</accession>
<name>A0A173VMF0_9FIRM</name>
<reference evidence="2 3" key="1">
    <citation type="submission" date="2015-09" db="EMBL/GenBank/DDBJ databases">
        <authorList>
            <consortium name="Pathogen Informatics"/>
        </authorList>
    </citation>
    <scope>NUCLEOTIDE SEQUENCE [LARGE SCALE GENOMIC DNA]</scope>
    <source>
        <strain evidence="2 3">2789STDY5834961</strain>
    </source>
</reference>
<feature type="transmembrane region" description="Helical" evidence="1">
    <location>
        <begin position="51"/>
        <end position="74"/>
    </location>
</feature>
<dbReference type="Proteomes" id="UP000095597">
    <property type="component" value="Unassembled WGS sequence"/>
</dbReference>
<evidence type="ECO:0000313" key="3">
    <source>
        <dbReference type="Proteomes" id="UP000095597"/>
    </source>
</evidence>
<dbReference type="GO" id="GO:0016829">
    <property type="term" value="F:lyase activity"/>
    <property type="evidence" value="ECO:0007669"/>
    <property type="project" value="InterPro"/>
</dbReference>
<keyword evidence="1" id="KW-0812">Transmembrane</keyword>
<gene>
    <name evidence="2" type="ORF">ERS852573_03178</name>
</gene>
<dbReference type="AlphaFoldDB" id="A0A173VMF0"/>
<dbReference type="RefSeq" id="WP_055215574.1">
    <property type="nucleotide sequence ID" value="NZ_CYXO01000038.1"/>
</dbReference>
<sequence length="77" mass="7906">MKKILGIVAGIVGIISVIVGVALKMNNNAIAIIGGADGPTSVFVAGKLNSVLVSILLIAIGVVMLIVAIIFYFLKKK</sequence>
<dbReference type="InterPro" id="IPR005661">
    <property type="entry name" value="OadB_MmdB"/>
</dbReference>
<keyword evidence="1" id="KW-0472">Membrane</keyword>